<protein>
    <submittedName>
        <fullName evidence="2">Uncharacterized protein</fullName>
    </submittedName>
</protein>
<evidence type="ECO:0000313" key="3">
    <source>
        <dbReference type="Proteomes" id="UP000580250"/>
    </source>
</evidence>
<accession>A0A6V7U5X5</accession>
<dbReference type="EMBL" id="CAJEWN010000034">
    <property type="protein sequence ID" value="CAD2145021.1"/>
    <property type="molecule type" value="Genomic_DNA"/>
</dbReference>
<keyword evidence="1" id="KW-0472">Membrane</keyword>
<proteinExistence type="predicted"/>
<dbReference type="AlphaFoldDB" id="A0A6V7U5X5"/>
<evidence type="ECO:0000256" key="1">
    <source>
        <dbReference type="SAM" id="Phobius"/>
    </source>
</evidence>
<keyword evidence="1" id="KW-0812">Transmembrane</keyword>
<evidence type="ECO:0000313" key="2">
    <source>
        <dbReference type="EMBL" id="CAD2145021.1"/>
    </source>
</evidence>
<name>A0A6V7U5X5_MELEN</name>
<comment type="caution">
    <text evidence="2">The sequence shown here is derived from an EMBL/GenBank/DDBJ whole genome shotgun (WGS) entry which is preliminary data.</text>
</comment>
<reference evidence="2 3" key="1">
    <citation type="submission" date="2020-08" db="EMBL/GenBank/DDBJ databases">
        <authorList>
            <person name="Koutsovoulos G."/>
            <person name="Danchin GJ E."/>
        </authorList>
    </citation>
    <scope>NUCLEOTIDE SEQUENCE [LARGE SCALE GENOMIC DNA]</scope>
</reference>
<keyword evidence="1" id="KW-1133">Transmembrane helix</keyword>
<feature type="transmembrane region" description="Helical" evidence="1">
    <location>
        <begin position="6"/>
        <end position="27"/>
    </location>
</feature>
<organism evidence="2 3">
    <name type="scientific">Meloidogyne enterolobii</name>
    <name type="common">Root-knot nematode worm</name>
    <name type="synonym">Meloidogyne mayaguensis</name>
    <dbReference type="NCBI Taxonomy" id="390850"/>
    <lineage>
        <taxon>Eukaryota</taxon>
        <taxon>Metazoa</taxon>
        <taxon>Ecdysozoa</taxon>
        <taxon>Nematoda</taxon>
        <taxon>Chromadorea</taxon>
        <taxon>Rhabditida</taxon>
        <taxon>Tylenchina</taxon>
        <taxon>Tylenchomorpha</taxon>
        <taxon>Tylenchoidea</taxon>
        <taxon>Meloidogynidae</taxon>
        <taxon>Meloidogyninae</taxon>
        <taxon>Meloidogyne</taxon>
    </lineage>
</organism>
<dbReference type="Proteomes" id="UP000580250">
    <property type="component" value="Unassembled WGS sequence"/>
</dbReference>
<gene>
    <name evidence="2" type="ORF">MENT_LOCUS8129</name>
</gene>
<sequence length="41" mass="4729">MFCPTLLIRLFLSVSNLVSTGYLLLFLSCLQIRCIINHCLR</sequence>